<feature type="domain" description="ABC-2 type transporter transmembrane" evidence="7">
    <location>
        <begin position="84"/>
        <end position="260"/>
    </location>
</feature>
<dbReference type="RefSeq" id="WP_179428859.1">
    <property type="nucleotide sequence ID" value="NZ_JACBZP010000001.1"/>
</dbReference>
<feature type="transmembrane region" description="Helical" evidence="6">
    <location>
        <begin position="89"/>
        <end position="108"/>
    </location>
</feature>
<dbReference type="InterPro" id="IPR013525">
    <property type="entry name" value="ABC2_TM"/>
</dbReference>
<dbReference type="Proteomes" id="UP000539111">
    <property type="component" value="Unassembled WGS sequence"/>
</dbReference>
<sequence>MTVNSAVPDAAHGPDSATGPLPQPAATWRRIGAQAAFETKLTLRHGEQLLLSMVLPILILIGLSAFPILDAFGVDLHGRPPVDFAFPGVIALSVVSSAFTGQAIATGFDRRYGVLRLLATTPLGRSGLLGGKIVSVFAVEVVQLVVLGIIACLLGWRPAGSMIVPGLLGMLLGSAAFVALGLLVAGTLRAEATLAGANLIWVLLLAGGGLVLPASSGTDAFVRLLPSGAIGDALRAATDGHYDLPAFIILGVWTVLAGAATMKWFKWGS</sequence>
<evidence type="ECO:0000256" key="2">
    <source>
        <dbReference type="ARBA" id="ARBA00022692"/>
    </source>
</evidence>
<comment type="subcellular location">
    <subcellularLocation>
        <location evidence="1">Membrane</location>
        <topology evidence="1">Multi-pass membrane protein</topology>
    </subcellularLocation>
</comment>
<proteinExistence type="predicted"/>
<evidence type="ECO:0000256" key="6">
    <source>
        <dbReference type="SAM" id="Phobius"/>
    </source>
</evidence>
<evidence type="ECO:0000256" key="1">
    <source>
        <dbReference type="ARBA" id="ARBA00004141"/>
    </source>
</evidence>
<evidence type="ECO:0000256" key="4">
    <source>
        <dbReference type="ARBA" id="ARBA00023136"/>
    </source>
</evidence>
<dbReference type="PANTHER" id="PTHR43229">
    <property type="entry name" value="NODULATION PROTEIN J"/>
    <property type="match status" value="1"/>
</dbReference>
<feature type="transmembrane region" description="Helical" evidence="6">
    <location>
        <begin position="192"/>
        <end position="212"/>
    </location>
</feature>
<protein>
    <submittedName>
        <fullName evidence="8">ABC-2 type transport system permease protein</fullName>
    </submittedName>
</protein>
<keyword evidence="9" id="KW-1185">Reference proteome</keyword>
<feature type="transmembrane region" description="Helical" evidence="6">
    <location>
        <begin position="244"/>
        <end position="265"/>
    </location>
</feature>
<dbReference type="AlphaFoldDB" id="A0A7Z0D491"/>
<dbReference type="InterPro" id="IPR051784">
    <property type="entry name" value="Nod_factor_ABC_transporter"/>
</dbReference>
<feature type="transmembrane region" description="Helical" evidence="6">
    <location>
        <begin position="49"/>
        <end position="69"/>
    </location>
</feature>
<dbReference type="Pfam" id="PF12698">
    <property type="entry name" value="ABC2_membrane_3"/>
    <property type="match status" value="1"/>
</dbReference>
<keyword evidence="4 6" id="KW-0472">Membrane</keyword>
<evidence type="ECO:0000256" key="5">
    <source>
        <dbReference type="SAM" id="MobiDB-lite"/>
    </source>
</evidence>
<evidence type="ECO:0000313" key="9">
    <source>
        <dbReference type="Proteomes" id="UP000539111"/>
    </source>
</evidence>
<gene>
    <name evidence="8" type="ORF">BJY26_002827</name>
</gene>
<evidence type="ECO:0000256" key="3">
    <source>
        <dbReference type="ARBA" id="ARBA00022989"/>
    </source>
</evidence>
<feature type="transmembrane region" description="Helical" evidence="6">
    <location>
        <begin position="162"/>
        <end position="185"/>
    </location>
</feature>
<reference evidence="8 9" key="1">
    <citation type="submission" date="2020-07" db="EMBL/GenBank/DDBJ databases">
        <title>Sequencing the genomes of 1000 actinobacteria strains.</title>
        <authorList>
            <person name="Klenk H.-P."/>
        </authorList>
    </citation>
    <scope>NUCLEOTIDE SEQUENCE [LARGE SCALE GENOMIC DNA]</scope>
    <source>
        <strain evidence="8 9">DSM 26341</strain>
    </source>
</reference>
<dbReference type="EMBL" id="JACBZP010000001">
    <property type="protein sequence ID" value="NYI68521.1"/>
    <property type="molecule type" value="Genomic_DNA"/>
</dbReference>
<keyword evidence="3 6" id="KW-1133">Transmembrane helix</keyword>
<dbReference type="GO" id="GO:0016020">
    <property type="term" value="C:membrane"/>
    <property type="evidence" value="ECO:0007669"/>
    <property type="project" value="UniProtKB-SubCell"/>
</dbReference>
<feature type="transmembrane region" description="Helical" evidence="6">
    <location>
        <begin position="129"/>
        <end position="156"/>
    </location>
</feature>
<dbReference type="PANTHER" id="PTHR43229:SF2">
    <property type="entry name" value="NODULATION PROTEIN J"/>
    <property type="match status" value="1"/>
</dbReference>
<evidence type="ECO:0000313" key="8">
    <source>
        <dbReference type="EMBL" id="NYI68521.1"/>
    </source>
</evidence>
<keyword evidence="2 6" id="KW-0812">Transmembrane</keyword>
<accession>A0A7Z0D491</accession>
<comment type="caution">
    <text evidence="8">The sequence shown here is derived from an EMBL/GenBank/DDBJ whole genome shotgun (WGS) entry which is preliminary data.</text>
</comment>
<dbReference type="GO" id="GO:0140359">
    <property type="term" value="F:ABC-type transporter activity"/>
    <property type="evidence" value="ECO:0007669"/>
    <property type="project" value="InterPro"/>
</dbReference>
<evidence type="ECO:0000259" key="7">
    <source>
        <dbReference type="Pfam" id="PF12698"/>
    </source>
</evidence>
<feature type="region of interest" description="Disordered" evidence="5">
    <location>
        <begin position="1"/>
        <end position="23"/>
    </location>
</feature>
<organism evidence="8 9">
    <name type="scientific">Spelaeicoccus albus</name>
    <dbReference type="NCBI Taxonomy" id="1280376"/>
    <lineage>
        <taxon>Bacteria</taxon>
        <taxon>Bacillati</taxon>
        <taxon>Actinomycetota</taxon>
        <taxon>Actinomycetes</taxon>
        <taxon>Micrococcales</taxon>
        <taxon>Brevibacteriaceae</taxon>
        <taxon>Spelaeicoccus</taxon>
    </lineage>
</organism>
<name>A0A7Z0D491_9MICO</name>